<sequence>MGGTAMNRGAVVMAIAGASRRSAVSVLYGVDARQSTSDVVEPVSEASTVKALLNELFDATKDNKSQTVQDVRDKLNALREKLGDEKFKEILNKLIEEARGEWLEFLKRLLGQWFPDEVTPPAPPAPSSPRGGGGGGGGGGQVNPQDFGPSESMSDKPITEGANFYDYKPDNSNPGVKPDKGRGAGNIWSGFYQGSNGNCITVSAIKAAMMHFGKKPTDVFKSVKEAGDGYDVEMRDGVKVHLSKDELKQAALHARFRGDDPEMLTNANFMYAVSAKRAQKENNDGVAGRSFMAAMQSLNDGEYAREGLDRLGLRGHYRPATDADLKSSKVGTVEYGGHSMAVIDGRIEKWGRRGLAPESGTATVLI</sequence>
<proteinExistence type="predicted"/>
<dbReference type="AlphaFoldDB" id="A0AAE8KXV8"/>
<dbReference type="EMBL" id="LT629801">
    <property type="protein sequence ID" value="SDU92763.1"/>
    <property type="molecule type" value="Genomic_DNA"/>
</dbReference>
<evidence type="ECO:0000313" key="3">
    <source>
        <dbReference type="Proteomes" id="UP000182085"/>
    </source>
</evidence>
<feature type="region of interest" description="Disordered" evidence="1">
    <location>
        <begin position="117"/>
        <end position="181"/>
    </location>
</feature>
<gene>
    <name evidence="2" type="ORF">SAMN04490209_0795</name>
</gene>
<organism evidence="2 3">
    <name type="scientific">Pseudomonas rhodesiae</name>
    <dbReference type="NCBI Taxonomy" id="76760"/>
    <lineage>
        <taxon>Bacteria</taxon>
        <taxon>Pseudomonadati</taxon>
        <taxon>Pseudomonadota</taxon>
        <taxon>Gammaproteobacteria</taxon>
        <taxon>Pseudomonadales</taxon>
        <taxon>Pseudomonadaceae</taxon>
        <taxon>Pseudomonas</taxon>
    </lineage>
</organism>
<dbReference type="Proteomes" id="UP000182085">
    <property type="component" value="Chromosome I"/>
</dbReference>
<dbReference type="RefSeq" id="WP_231980906.1">
    <property type="nucleotide sequence ID" value="NZ_BAAAEG010000001.1"/>
</dbReference>
<accession>A0AAE8KXV8</accession>
<evidence type="ECO:0008006" key="4">
    <source>
        <dbReference type="Google" id="ProtNLM"/>
    </source>
</evidence>
<evidence type="ECO:0000256" key="1">
    <source>
        <dbReference type="SAM" id="MobiDB-lite"/>
    </source>
</evidence>
<feature type="compositionally biased region" description="Pro residues" evidence="1">
    <location>
        <begin position="118"/>
        <end position="127"/>
    </location>
</feature>
<reference evidence="2 3" key="1">
    <citation type="submission" date="2016-10" db="EMBL/GenBank/DDBJ databases">
        <authorList>
            <person name="Varghese N."/>
            <person name="Submissions S."/>
        </authorList>
    </citation>
    <scope>NUCLEOTIDE SEQUENCE [LARGE SCALE GENOMIC DNA]</scope>
    <source>
        <strain evidence="2 3">BS2777</strain>
    </source>
</reference>
<keyword evidence="3" id="KW-1185">Reference proteome</keyword>
<evidence type="ECO:0000313" key="2">
    <source>
        <dbReference type="EMBL" id="SDU92763.1"/>
    </source>
</evidence>
<protein>
    <recommendedName>
        <fullName evidence="4">Type III secretion effector protein</fullName>
    </recommendedName>
</protein>
<name>A0AAE8KXV8_9PSED</name>
<feature type="compositionally biased region" description="Gly residues" evidence="1">
    <location>
        <begin position="130"/>
        <end position="141"/>
    </location>
</feature>